<keyword evidence="7 10" id="KW-1133">Transmembrane helix</keyword>
<reference evidence="12" key="1">
    <citation type="submission" date="2025-08" db="UniProtKB">
        <authorList>
            <consortium name="RefSeq"/>
        </authorList>
    </citation>
    <scope>IDENTIFICATION</scope>
</reference>
<evidence type="ECO:0000256" key="2">
    <source>
        <dbReference type="ARBA" id="ARBA00004687"/>
    </source>
</evidence>
<gene>
    <name evidence="12" type="primary">LOC107266213</name>
</gene>
<evidence type="ECO:0000256" key="8">
    <source>
        <dbReference type="ARBA" id="ARBA00023136"/>
    </source>
</evidence>
<protein>
    <submittedName>
        <fullName evidence="12">GPI transamidase component PIG-S isoform X2</fullName>
    </submittedName>
</protein>
<feature type="transmembrane region" description="Helical" evidence="10">
    <location>
        <begin position="20"/>
        <end position="39"/>
    </location>
</feature>
<dbReference type="GO" id="GO:0042765">
    <property type="term" value="C:GPI-anchor transamidase complex"/>
    <property type="evidence" value="ECO:0007669"/>
    <property type="project" value="InterPro"/>
</dbReference>
<keyword evidence="11" id="KW-1185">Reference proteome</keyword>
<dbReference type="GeneID" id="107266213"/>
<evidence type="ECO:0000313" key="12">
    <source>
        <dbReference type="RefSeq" id="XP_015591967.1"/>
    </source>
</evidence>
<evidence type="ECO:0000256" key="1">
    <source>
        <dbReference type="ARBA" id="ARBA00004477"/>
    </source>
</evidence>
<dbReference type="GO" id="GO:0016255">
    <property type="term" value="P:attachment of GPI anchor to protein"/>
    <property type="evidence" value="ECO:0007669"/>
    <property type="project" value="InterPro"/>
</dbReference>
<proteinExistence type="inferred from homology"/>
<keyword evidence="8 10" id="KW-0472">Membrane</keyword>
<dbReference type="GO" id="GO:0006506">
    <property type="term" value="P:GPI anchor biosynthetic process"/>
    <property type="evidence" value="ECO:0007669"/>
    <property type="project" value="UniProtKB-KW"/>
</dbReference>
<dbReference type="PANTHER" id="PTHR21072">
    <property type="entry name" value="GPI TRANSAMIDASE COMPONENT PIG-S"/>
    <property type="match status" value="1"/>
</dbReference>
<keyword evidence="5 10" id="KW-0812">Transmembrane</keyword>
<comment type="pathway">
    <text evidence="2">Glycolipid biosynthesis; glycosylphosphatidylinositol-anchor biosynthesis.</text>
</comment>
<comment type="similarity">
    <text evidence="3">Belongs to the PIGS family.</text>
</comment>
<feature type="transmembrane region" description="Helical" evidence="10">
    <location>
        <begin position="508"/>
        <end position="526"/>
    </location>
</feature>
<dbReference type="PANTHER" id="PTHR21072:SF13">
    <property type="entry name" value="GPI TRANSAMIDASE COMPONENT PIG-S"/>
    <property type="match status" value="1"/>
</dbReference>
<keyword evidence="6" id="KW-0256">Endoplasmic reticulum</keyword>
<dbReference type="CTD" id="42979"/>
<accession>A0AAJ7BQK9</accession>
<keyword evidence="4" id="KW-0337">GPI-anchor biosynthesis</keyword>
<dbReference type="AlphaFoldDB" id="A0AAJ7BQK9"/>
<evidence type="ECO:0000256" key="3">
    <source>
        <dbReference type="ARBA" id="ARBA00005316"/>
    </source>
</evidence>
<evidence type="ECO:0000256" key="6">
    <source>
        <dbReference type="ARBA" id="ARBA00022824"/>
    </source>
</evidence>
<name>A0AAJ7BQK9_CEPCN</name>
<organism evidence="11 12">
    <name type="scientific">Cephus cinctus</name>
    <name type="common">Wheat stem sawfly</name>
    <dbReference type="NCBI Taxonomy" id="211228"/>
    <lineage>
        <taxon>Eukaryota</taxon>
        <taxon>Metazoa</taxon>
        <taxon>Ecdysozoa</taxon>
        <taxon>Arthropoda</taxon>
        <taxon>Hexapoda</taxon>
        <taxon>Insecta</taxon>
        <taxon>Pterygota</taxon>
        <taxon>Neoptera</taxon>
        <taxon>Endopterygota</taxon>
        <taxon>Hymenoptera</taxon>
        <taxon>Cephoidea</taxon>
        <taxon>Cephidae</taxon>
        <taxon>Cephus</taxon>
    </lineage>
</organism>
<sequence>MCSTRDNCQLPVYNEKYRLYASLSFAVLLLGVGVPLWWYTTAVPRVPLPYSGIARLSDLDMRISTRIIVATFARENGELLADEVRAFFADAEVLKVDVDHQVISSNLVSRAYTTHDLEKVAATFDLKVGELLLLEAANLKEDILVGSRRTIYFSKTSGGAELVQILSQWILRDKSLALTKNALAEPTLYSLDEENRRRFPASAAYDVLLTLVNPDPESLKIDWNLPRVIDEYIEPFLEGLSLIANFSIKSQWLYLLPLDVTPKQVPDSSPLGRHYALPENVLPQLVTPLEKKLASQVSLHPCINLVVYTVPCDKAPLHIYTRTGHRSKSASNVEAFLSPRWGGVVISNPPLEVCEEAITKNKETVVVMPEGGTIMGVFLAQLRLLLGIPDANPIKGAALVQLENSKPRDWEFDALLRIRTIEQLTSAKLTLQSLSQLLKEISSIVITETVGNRIKSALDLVERSAELLERGHLVQGFLLSKEAFVTAEAAFTDPSLLALLYFPEDQKYAVYVPLFLPIMIPVLLSLKNIYRYFFEKKVNGDMGKEEETLVEDSEKIKKNEENVKLKTG</sequence>
<comment type="subcellular location">
    <subcellularLocation>
        <location evidence="1">Endoplasmic reticulum membrane</location>
        <topology evidence="1">Multi-pass membrane protein</topology>
    </subcellularLocation>
</comment>
<evidence type="ECO:0000256" key="7">
    <source>
        <dbReference type="ARBA" id="ARBA00022989"/>
    </source>
</evidence>
<evidence type="ECO:0000256" key="10">
    <source>
        <dbReference type="SAM" id="Phobius"/>
    </source>
</evidence>
<keyword evidence="9" id="KW-0325">Glycoprotein</keyword>
<evidence type="ECO:0000256" key="4">
    <source>
        <dbReference type="ARBA" id="ARBA00022502"/>
    </source>
</evidence>
<dbReference type="InterPro" id="IPR019540">
    <property type="entry name" value="PtdIno-glycan_biosynth_class_S"/>
</dbReference>
<evidence type="ECO:0000256" key="9">
    <source>
        <dbReference type="ARBA" id="ARBA00023180"/>
    </source>
</evidence>
<evidence type="ECO:0000256" key="5">
    <source>
        <dbReference type="ARBA" id="ARBA00022692"/>
    </source>
</evidence>
<evidence type="ECO:0000313" key="11">
    <source>
        <dbReference type="Proteomes" id="UP000694920"/>
    </source>
</evidence>
<dbReference type="RefSeq" id="XP_015591967.1">
    <property type="nucleotide sequence ID" value="XM_015736481.2"/>
</dbReference>
<dbReference type="Proteomes" id="UP000694920">
    <property type="component" value="Unplaced"/>
</dbReference>
<dbReference type="Pfam" id="PF10510">
    <property type="entry name" value="PIG-S"/>
    <property type="match status" value="1"/>
</dbReference>